<dbReference type="InterPro" id="IPR029055">
    <property type="entry name" value="Ntn_hydrolases_N"/>
</dbReference>
<sequence length="176" mass="19632">RDDLKRKGITFQSHLDTEVLLMVLSKEIGEHGVKNGFKNTLGILKGSYSCALVINDKLYAFRDPLGIRPLIFGKVGNNYIVASESAVIDVVGGTIIRDIEPGEVIEFSDTGFKTILSSPAIRKAHCMFEYVYFSRPDSIIDNVEVYKARIMMGRTLAKEAPAKADVVVPYRFWQNA</sequence>
<comment type="caution">
    <text evidence="4">The sequence shown here is derived from an EMBL/GenBank/DDBJ whole genome shotgun (WGS) entry which is preliminary data.</text>
</comment>
<feature type="non-terminal residue" evidence="4">
    <location>
        <position position="1"/>
    </location>
</feature>
<organism evidence="4">
    <name type="scientific">mine drainage metagenome</name>
    <dbReference type="NCBI Taxonomy" id="410659"/>
    <lineage>
        <taxon>unclassified sequences</taxon>
        <taxon>metagenomes</taxon>
        <taxon>ecological metagenomes</taxon>
    </lineage>
</organism>
<dbReference type="SUPFAM" id="SSF56235">
    <property type="entry name" value="N-terminal nucleophile aminohydrolases (Ntn hydrolases)"/>
    <property type="match status" value="1"/>
</dbReference>
<dbReference type="PROSITE" id="PS51278">
    <property type="entry name" value="GATASE_TYPE_2"/>
    <property type="match status" value="1"/>
</dbReference>
<name>T0YRB5_9ZZZZ</name>
<dbReference type="PANTHER" id="PTHR11907">
    <property type="entry name" value="AMIDOPHOSPHORIBOSYLTRANSFERASE"/>
    <property type="match status" value="1"/>
</dbReference>
<feature type="domain" description="Glutamine amidotransferase type-2" evidence="3">
    <location>
        <begin position="1"/>
        <end position="110"/>
    </location>
</feature>
<dbReference type="Gene3D" id="3.60.20.10">
    <property type="entry name" value="Glutamine Phosphoribosylpyrophosphate, subunit 1, domain 1"/>
    <property type="match status" value="1"/>
</dbReference>
<dbReference type="AlphaFoldDB" id="T0YRB5"/>
<protein>
    <submittedName>
        <fullName evidence="4">Amidophosphoribosyltransferase</fullName>
    </submittedName>
</protein>
<proteinExistence type="predicted"/>
<evidence type="ECO:0000256" key="2">
    <source>
        <dbReference type="ARBA" id="ARBA00022962"/>
    </source>
</evidence>
<keyword evidence="4" id="KW-0328">Glycosyltransferase</keyword>
<reference evidence="4" key="2">
    <citation type="journal article" date="2014" name="ISME J.">
        <title>Microbial stratification in low pH oxic and suboxic macroscopic growths along an acid mine drainage.</title>
        <authorList>
            <person name="Mendez-Garcia C."/>
            <person name="Mesa V."/>
            <person name="Sprenger R.R."/>
            <person name="Richter M."/>
            <person name="Diez M.S."/>
            <person name="Solano J."/>
            <person name="Bargiela R."/>
            <person name="Golyshina O.V."/>
            <person name="Manteca A."/>
            <person name="Ramos J.L."/>
            <person name="Gallego J.R."/>
            <person name="Llorente I."/>
            <person name="Martins Dos Santos V.A."/>
            <person name="Jensen O.N."/>
            <person name="Pelaez A.I."/>
            <person name="Sanchez J."/>
            <person name="Ferrer M."/>
        </authorList>
    </citation>
    <scope>NUCLEOTIDE SEQUENCE</scope>
</reference>
<evidence type="ECO:0000313" key="4">
    <source>
        <dbReference type="EMBL" id="EQD38051.1"/>
    </source>
</evidence>
<dbReference type="InterPro" id="IPR017932">
    <property type="entry name" value="GATase_2_dom"/>
</dbReference>
<keyword evidence="1 4" id="KW-0808">Transferase</keyword>
<keyword evidence="2" id="KW-0315">Glutamine amidotransferase</keyword>
<evidence type="ECO:0000256" key="1">
    <source>
        <dbReference type="ARBA" id="ARBA00022679"/>
    </source>
</evidence>
<accession>T0YRB5</accession>
<dbReference type="GO" id="GO:0016757">
    <property type="term" value="F:glycosyltransferase activity"/>
    <property type="evidence" value="ECO:0007669"/>
    <property type="project" value="UniProtKB-KW"/>
</dbReference>
<dbReference type="Pfam" id="PF13537">
    <property type="entry name" value="GATase_7"/>
    <property type="match status" value="1"/>
</dbReference>
<gene>
    <name evidence="4" type="ORF">B1A_17253</name>
</gene>
<feature type="non-terminal residue" evidence="4">
    <location>
        <position position="176"/>
    </location>
</feature>
<evidence type="ECO:0000259" key="3">
    <source>
        <dbReference type="PROSITE" id="PS51278"/>
    </source>
</evidence>
<reference evidence="4" key="1">
    <citation type="submission" date="2013-08" db="EMBL/GenBank/DDBJ databases">
        <authorList>
            <person name="Mendez C."/>
            <person name="Richter M."/>
            <person name="Ferrer M."/>
            <person name="Sanchez J."/>
        </authorList>
    </citation>
    <scope>NUCLEOTIDE SEQUENCE</scope>
</reference>
<dbReference type="EMBL" id="AUZX01012690">
    <property type="protein sequence ID" value="EQD38051.1"/>
    <property type="molecule type" value="Genomic_DNA"/>
</dbReference>